<protein>
    <submittedName>
        <fullName evidence="1">Uncharacterized protein</fullName>
    </submittedName>
</protein>
<gene>
    <name evidence="1" type="ORF">GALL_294420</name>
</gene>
<organism evidence="1">
    <name type="scientific">mine drainage metagenome</name>
    <dbReference type="NCBI Taxonomy" id="410659"/>
    <lineage>
        <taxon>unclassified sequences</taxon>
        <taxon>metagenomes</taxon>
        <taxon>ecological metagenomes</taxon>
    </lineage>
</organism>
<evidence type="ECO:0000313" key="1">
    <source>
        <dbReference type="EMBL" id="OIQ88659.1"/>
    </source>
</evidence>
<comment type="caution">
    <text evidence="1">The sequence shown here is derived from an EMBL/GenBank/DDBJ whole genome shotgun (WGS) entry which is preliminary data.</text>
</comment>
<accession>A0A1J5RGA4</accession>
<reference evidence="1" key="1">
    <citation type="submission" date="2016-10" db="EMBL/GenBank/DDBJ databases">
        <title>Sequence of Gallionella enrichment culture.</title>
        <authorList>
            <person name="Poehlein A."/>
            <person name="Muehling M."/>
            <person name="Daniel R."/>
        </authorList>
    </citation>
    <scope>NUCLEOTIDE SEQUENCE</scope>
</reference>
<sequence>MRLGNLLLGLHKAIALHEDKRLAVSVRALCLDLHLIRCPDLAMLAFAEQPETRRHTLLEHFQPHYAMTGVDMLCLVVVVVTPVIMKAGALLPPCLPDHPEGDADDQHGGCDLQIGLTGLGIPFLAEIHPAKGDDPYHGSVGKRGRQSQQNCLGQRATYGDYEGGHHGLGVARFKAVQRAQQDGAGDEQPGIGCSLL</sequence>
<proteinExistence type="predicted"/>
<name>A0A1J5RGA4_9ZZZZ</name>
<dbReference type="EMBL" id="MLJW01000363">
    <property type="protein sequence ID" value="OIQ88659.1"/>
    <property type="molecule type" value="Genomic_DNA"/>
</dbReference>
<dbReference type="AlphaFoldDB" id="A0A1J5RGA4"/>